<dbReference type="Proteomes" id="UP001285441">
    <property type="component" value="Unassembled WGS sequence"/>
</dbReference>
<keyword evidence="1" id="KW-0732">Signal</keyword>
<protein>
    <submittedName>
        <fullName evidence="2">Uncharacterized protein</fullName>
    </submittedName>
</protein>
<feature type="chain" id="PRO_5042113847" evidence="1">
    <location>
        <begin position="21"/>
        <end position="97"/>
    </location>
</feature>
<reference evidence="2" key="1">
    <citation type="journal article" date="2023" name="Mol. Phylogenet. Evol.">
        <title>Genome-scale phylogeny and comparative genomics of the fungal order Sordariales.</title>
        <authorList>
            <person name="Hensen N."/>
            <person name="Bonometti L."/>
            <person name="Westerberg I."/>
            <person name="Brannstrom I.O."/>
            <person name="Guillou S."/>
            <person name="Cros-Aarteil S."/>
            <person name="Calhoun S."/>
            <person name="Haridas S."/>
            <person name="Kuo A."/>
            <person name="Mondo S."/>
            <person name="Pangilinan J."/>
            <person name="Riley R."/>
            <person name="LaButti K."/>
            <person name="Andreopoulos B."/>
            <person name="Lipzen A."/>
            <person name="Chen C."/>
            <person name="Yan M."/>
            <person name="Daum C."/>
            <person name="Ng V."/>
            <person name="Clum A."/>
            <person name="Steindorff A."/>
            <person name="Ohm R.A."/>
            <person name="Martin F."/>
            <person name="Silar P."/>
            <person name="Natvig D.O."/>
            <person name="Lalanne C."/>
            <person name="Gautier V."/>
            <person name="Ament-Velasquez S.L."/>
            <person name="Kruys A."/>
            <person name="Hutchinson M.I."/>
            <person name="Powell A.J."/>
            <person name="Barry K."/>
            <person name="Miller A.N."/>
            <person name="Grigoriev I.V."/>
            <person name="Debuchy R."/>
            <person name="Gladieux P."/>
            <person name="Hiltunen Thoren M."/>
            <person name="Johannesson H."/>
        </authorList>
    </citation>
    <scope>NUCLEOTIDE SEQUENCE</scope>
    <source>
        <strain evidence="2">CBS 232.78</strain>
    </source>
</reference>
<organism evidence="2 3">
    <name type="scientific">Podospora didyma</name>
    <dbReference type="NCBI Taxonomy" id="330526"/>
    <lineage>
        <taxon>Eukaryota</taxon>
        <taxon>Fungi</taxon>
        <taxon>Dikarya</taxon>
        <taxon>Ascomycota</taxon>
        <taxon>Pezizomycotina</taxon>
        <taxon>Sordariomycetes</taxon>
        <taxon>Sordariomycetidae</taxon>
        <taxon>Sordariales</taxon>
        <taxon>Podosporaceae</taxon>
        <taxon>Podospora</taxon>
    </lineage>
</organism>
<accession>A0AAE0K2N2</accession>
<keyword evidence="3" id="KW-1185">Reference proteome</keyword>
<proteinExistence type="predicted"/>
<sequence length="97" mass="10449">MHASTSLVVLATIFSTSALAKTITIEGKHWGGNQKVQFGNKNCGQDHYIFKNNKCDGKAQVHLGDIVPKGCKPPGGHKWIGNVAAGQCFMHNGELFL</sequence>
<dbReference type="EMBL" id="JAULSW010000010">
    <property type="protein sequence ID" value="KAK3368470.1"/>
    <property type="molecule type" value="Genomic_DNA"/>
</dbReference>
<name>A0AAE0K2N2_9PEZI</name>
<dbReference type="AlphaFoldDB" id="A0AAE0K2N2"/>
<comment type="caution">
    <text evidence="2">The sequence shown here is derived from an EMBL/GenBank/DDBJ whole genome shotgun (WGS) entry which is preliminary data.</text>
</comment>
<gene>
    <name evidence="2" type="ORF">B0H63DRAFT_488511</name>
</gene>
<evidence type="ECO:0000256" key="1">
    <source>
        <dbReference type="SAM" id="SignalP"/>
    </source>
</evidence>
<evidence type="ECO:0000313" key="2">
    <source>
        <dbReference type="EMBL" id="KAK3368470.1"/>
    </source>
</evidence>
<feature type="signal peptide" evidence="1">
    <location>
        <begin position="1"/>
        <end position="20"/>
    </location>
</feature>
<reference evidence="2" key="2">
    <citation type="submission" date="2023-06" db="EMBL/GenBank/DDBJ databases">
        <authorList>
            <consortium name="Lawrence Berkeley National Laboratory"/>
            <person name="Haridas S."/>
            <person name="Hensen N."/>
            <person name="Bonometti L."/>
            <person name="Westerberg I."/>
            <person name="Brannstrom I.O."/>
            <person name="Guillou S."/>
            <person name="Cros-Aarteil S."/>
            <person name="Calhoun S."/>
            <person name="Kuo A."/>
            <person name="Mondo S."/>
            <person name="Pangilinan J."/>
            <person name="Riley R."/>
            <person name="LaButti K."/>
            <person name="Andreopoulos B."/>
            <person name="Lipzen A."/>
            <person name="Chen C."/>
            <person name="Yanf M."/>
            <person name="Daum C."/>
            <person name="Ng V."/>
            <person name="Clum A."/>
            <person name="Steindorff A."/>
            <person name="Ohm R."/>
            <person name="Martin F."/>
            <person name="Silar P."/>
            <person name="Natvig D."/>
            <person name="Lalanne C."/>
            <person name="Gautier V."/>
            <person name="Ament-velasquez S.L."/>
            <person name="Kruys A."/>
            <person name="Hutchinson M.I."/>
            <person name="Powell A.J."/>
            <person name="Barry K."/>
            <person name="Miller A.N."/>
            <person name="Grigoriev I.V."/>
            <person name="Debuchy R."/>
            <person name="Gladieux P."/>
            <person name="Thoren M.H."/>
            <person name="Johannesson H."/>
        </authorList>
    </citation>
    <scope>NUCLEOTIDE SEQUENCE</scope>
    <source>
        <strain evidence="2">CBS 232.78</strain>
    </source>
</reference>
<evidence type="ECO:0000313" key="3">
    <source>
        <dbReference type="Proteomes" id="UP001285441"/>
    </source>
</evidence>